<keyword evidence="4" id="KW-1185">Reference proteome</keyword>
<keyword evidence="1" id="KW-0732">Signal</keyword>
<accession>A0ABT3X5D5</accession>
<gene>
    <name evidence="3" type="ORF">OS242_19515</name>
</gene>
<dbReference type="InterPro" id="IPR036582">
    <property type="entry name" value="Mao_N_sf"/>
</dbReference>
<name>A0ABT3X5D5_9BACL</name>
<feature type="signal peptide" evidence="1">
    <location>
        <begin position="1"/>
        <end position="22"/>
    </location>
</feature>
<evidence type="ECO:0000313" key="4">
    <source>
        <dbReference type="Proteomes" id="UP001208017"/>
    </source>
</evidence>
<dbReference type="EMBL" id="JAPMLT010000016">
    <property type="protein sequence ID" value="MCX7572115.1"/>
    <property type="molecule type" value="Genomic_DNA"/>
</dbReference>
<organism evidence="3 4">
    <name type="scientific">Tumebacillus lacus</name>
    <dbReference type="NCBI Taxonomy" id="2995335"/>
    <lineage>
        <taxon>Bacteria</taxon>
        <taxon>Bacillati</taxon>
        <taxon>Bacillota</taxon>
        <taxon>Bacilli</taxon>
        <taxon>Bacillales</taxon>
        <taxon>Alicyclobacillaceae</taxon>
        <taxon>Tumebacillus</taxon>
    </lineage>
</organism>
<comment type="caution">
    <text evidence="3">The sequence shown here is derived from an EMBL/GenBank/DDBJ whole genome shotgun (WGS) entry which is preliminary data.</text>
</comment>
<evidence type="ECO:0000256" key="1">
    <source>
        <dbReference type="SAM" id="SignalP"/>
    </source>
</evidence>
<evidence type="ECO:0000313" key="3">
    <source>
        <dbReference type="EMBL" id="MCX7572115.1"/>
    </source>
</evidence>
<dbReference type="Proteomes" id="UP001208017">
    <property type="component" value="Unassembled WGS sequence"/>
</dbReference>
<dbReference type="InterPro" id="IPR012854">
    <property type="entry name" value="Cu_amine_oxidase-like_N"/>
</dbReference>
<dbReference type="Pfam" id="PF07833">
    <property type="entry name" value="Cu_amine_oxidN1"/>
    <property type="match status" value="1"/>
</dbReference>
<feature type="domain" description="Copper amine oxidase-like N-terminal" evidence="2">
    <location>
        <begin position="34"/>
        <end position="143"/>
    </location>
</feature>
<sequence>MKKGLSLLLAATVALGSVPAVAEAGYAPSYVSVVVNGKKVWFPDAHPFVNSDYRTMVPVRFITESLGANVQWLGDTQTVAIQYKGKDIKLRVGQPKATVDGTDKALDTSVILHNNRTFVPLRFVTESLVGQVSWDGTNQQVTIKTDAFDAKAQYDPYGRKIRTTNLPKNAQNYPYILEDVPNGFYEMRKTEEPDGLEVLTTKQLFQKPEFSKENVDKWMDMIRKHYALILNMDYRTIGSNWADEAYQYRAHNMDHLYFLKDYVNWVKENKIIVEGYLQPEPSMIVDTSLGDTFKVPARVKFRFVSFNKYETLLYDQSFDGAKMGPFEKGVWYEGFVDVEMMSEVGGDWAPYVKINPLAMLFNNAMVWKSE</sequence>
<evidence type="ECO:0000259" key="2">
    <source>
        <dbReference type="Pfam" id="PF07833"/>
    </source>
</evidence>
<feature type="chain" id="PRO_5045760488" evidence="1">
    <location>
        <begin position="23"/>
        <end position="370"/>
    </location>
</feature>
<dbReference type="SUPFAM" id="SSF55383">
    <property type="entry name" value="Copper amine oxidase, domain N"/>
    <property type="match status" value="1"/>
</dbReference>
<reference evidence="3 4" key="1">
    <citation type="submission" date="2022-11" db="EMBL/GenBank/DDBJ databases">
        <title>Study of microbial diversity in lake waters.</title>
        <authorList>
            <person name="Zhang J."/>
        </authorList>
    </citation>
    <scope>NUCLEOTIDE SEQUENCE [LARGE SCALE GENOMIC DNA]</scope>
    <source>
        <strain evidence="3 4">DT12</strain>
    </source>
</reference>
<proteinExistence type="predicted"/>
<protein>
    <submittedName>
        <fullName evidence="3">Copper amine oxidase N-terminal domain-containing protein</fullName>
    </submittedName>
</protein>
<dbReference type="RefSeq" id="WP_267153366.1">
    <property type="nucleotide sequence ID" value="NZ_JAPMLT010000016.1"/>
</dbReference>
<dbReference type="Gene3D" id="3.30.457.10">
    <property type="entry name" value="Copper amine oxidase-like, N-terminal domain"/>
    <property type="match status" value="1"/>
</dbReference>